<protein>
    <submittedName>
        <fullName evidence="1">Uncharacterized protein</fullName>
    </submittedName>
</protein>
<gene>
    <name evidence="1" type="ORF">Zmor_012953</name>
</gene>
<reference evidence="1" key="1">
    <citation type="journal article" date="2023" name="G3 (Bethesda)">
        <title>Whole genome assemblies of Zophobas morio and Tenebrio molitor.</title>
        <authorList>
            <person name="Kaur S."/>
            <person name="Stinson S.A."/>
            <person name="diCenzo G.C."/>
        </authorList>
    </citation>
    <scope>NUCLEOTIDE SEQUENCE</scope>
    <source>
        <strain evidence="1">QUZm001</strain>
    </source>
</reference>
<sequence length="118" mass="13494">MLITTTFSTVRMDNRHKCCTTFDFKSSNNFYHQNLLTCRRTPEVWKGGAGSHAITYEDVAGECFALCGFSMDEVRKLRCPRIPLTQKLGRCSRVTAERSLKTRVSFAIQKIKSFTSTR</sequence>
<evidence type="ECO:0000313" key="1">
    <source>
        <dbReference type="EMBL" id="KAJ3653716.1"/>
    </source>
</evidence>
<dbReference type="Proteomes" id="UP001168821">
    <property type="component" value="Unassembled WGS sequence"/>
</dbReference>
<dbReference type="AlphaFoldDB" id="A0AA38IEP1"/>
<dbReference type="EMBL" id="JALNTZ010000004">
    <property type="protein sequence ID" value="KAJ3653716.1"/>
    <property type="molecule type" value="Genomic_DNA"/>
</dbReference>
<accession>A0AA38IEP1</accession>
<proteinExistence type="predicted"/>
<organism evidence="1 2">
    <name type="scientific">Zophobas morio</name>
    <dbReference type="NCBI Taxonomy" id="2755281"/>
    <lineage>
        <taxon>Eukaryota</taxon>
        <taxon>Metazoa</taxon>
        <taxon>Ecdysozoa</taxon>
        <taxon>Arthropoda</taxon>
        <taxon>Hexapoda</taxon>
        <taxon>Insecta</taxon>
        <taxon>Pterygota</taxon>
        <taxon>Neoptera</taxon>
        <taxon>Endopterygota</taxon>
        <taxon>Coleoptera</taxon>
        <taxon>Polyphaga</taxon>
        <taxon>Cucujiformia</taxon>
        <taxon>Tenebrionidae</taxon>
        <taxon>Zophobas</taxon>
    </lineage>
</organism>
<comment type="caution">
    <text evidence="1">The sequence shown here is derived from an EMBL/GenBank/DDBJ whole genome shotgun (WGS) entry which is preliminary data.</text>
</comment>
<name>A0AA38IEP1_9CUCU</name>
<keyword evidence="2" id="KW-1185">Reference proteome</keyword>
<evidence type="ECO:0000313" key="2">
    <source>
        <dbReference type="Proteomes" id="UP001168821"/>
    </source>
</evidence>